<evidence type="ECO:0000313" key="2">
    <source>
        <dbReference type="EnsemblPlants" id="LPERR06G04040.1"/>
    </source>
</evidence>
<keyword evidence="1" id="KW-0732">Signal</keyword>
<evidence type="ECO:0000313" key="3">
    <source>
        <dbReference type="Proteomes" id="UP000032180"/>
    </source>
</evidence>
<reference evidence="2" key="3">
    <citation type="submission" date="2015-04" db="UniProtKB">
        <authorList>
            <consortium name="EnsemblPlants"/>
        </authorList>
    </citation>
    <scope>IDENTIFICATION</scope>
</reference>
<feature type="signal peptide" evidence="1">
    <location>
        <begin position="1"/>
        <end position="31"/>
    </location>
</feature>
<dbReference type="Gramene" id="LPERR06G04040.1">
    <property type="protein sequence ID" value="LPERR06G04040.1"/>
    <property type="gene ID" value="LPERR06G04040"/>
</dbReference>
<dbReference type="PANTHER" id="PTHR48158:SF1">
    <property type="entry name" value="OS11G0453550 PROTEIN"/>
    <property type="match status" value="1"/>
</dbReference>
<accession>A0A0D9WMB3</accession>
<protein>
    <recommendedName>
        <fullName evidence="4">Transmembrane protein</fullName>
    </recommendedName>
</protein>
<evidence type="ECO:0008006" key="4">
    <source>
        <dbReference type="Google" id="ProtNLM"/>
    </source>
</evidence>
<reference evidence="2 3" key="1">
    <citation type="submission" date="2012-08" db="EMBL/GenBank/DDBJ databases">
        <title>Oryza genome evolution.</title>
        <authorList>
            <person name="Wing R.A."/>
        </authorList>
    </citation>
    <scope>NUCLEOTIDE SEQUENCE</scope>
</reference>
<dbReference type="InterPro" id="IPR009540">
    <property type="entry name" value="BAP"/>
</dbReference>
<reference evidence="3" key="2">
    <citation type="submission" date="2013-12" db="EMBL/GenBank/DDBJ databases">
        <authorList>
            <person name="Yu Y."/>
            <person name="Lee S."/>
            <person name="de Baynast K."/>
            <person name="Wissotski M."/>
            <person name="Liu L."/>
            <person name="Talag J."/>
            <person name="Goicoechea J."/>
            <person name="Angelova A."/>
            <person name="Jetty R."/>
            <person name="Kudrna D."/>
            <person name="Golser W."/>
            <person name="Rivera L."/>
            <person name="Zhang J."/>
            <person name="Wing R."/>
        </authorList>
    </citation>
    <scope>NUCLEOTIDE SEQUENCE</scope>
</reference>
<dbReference type="Proteomes" id="UP000032180">
    <property type="component" value="Chromosome 6"/>
</dbReference>
<organism evidence="2 3">
    <name type="scientific">Leersia perrieri</name>
    <dbReference type="NCBI Taxonomy" id="77586"/>
    <lineage>
        <taxon>Eukaryota</taxon>
        <taxon>Viridiplantae</taxon>
        <taxon>Streptophyta</taxon>
        <taxon>Embryophyta</taxon>
        <taxon>Tracheophyta</taxon>
        <taxon>Spermatophyta</taxon>
        <taxon>Magnoliopsida</taxon>
        <taxon>Liliopsida</taxon>
        <taxon>Poales</taxon>
        <taxon>Poaceae</taxon>
        <taxon>BOP clade</taxon>
        <taxon>Oryzoideae</taxon>
        <taxon>Oryzeae</taxon>
        <taxon>Oryzinae</taxon>
        <taxon>Leersia</taxon>
    </lineage>
</organism>
<proteinExistence type="predicted"/>
<dbReference type="EnsemblPlants" id="LPERR06G04040.1">
    <property type="protein sequence ID" value="LPERR06G04040.1"/>
    <property type="gene ID" value="LPERR06G04040"/>
</dbReference>
<sequence length="88" mass="9728">MVKSMKTINQGLGLFCLFVLVCSTIPLQIRGQTTNKIRSNMQMGVNKGISSGDVKVNVCYRVPAGYYCCSKDAKCYGQLEVCLQNCTY</sequence>
<keyword evidence="3" id="KW-1185">Reference proteome</keyword>
<feature type="chain" id="PRO_5002349332" description="Transmembrane protein" evidence="1">
    <location>
        <begin position="32"/>
        <end position="88"/>
    </location>
</feature>
<dbReference type="PANTHER" id="PTHR48158">
    <property type="entry name" value="OS11G0453550 PROTEIN"/>
    <property type="match status" value="1"/>
</dbReference>
<dbReference type="AlphaFoldDB" id="A0A0D9WMB3"/>
<name>A0A0D9WMB3_9ORYZ</name>
<dbReference type="HOGENOM" id="CLU_153463_0_0_1"/>
<evidence type="ECO:0000256" key="1">
    <source>
        <dbReference type="SAM" id="SignalP"/>
    </source>
</evidence>
<dbReference type="Pfam" id="PF06639">
    <property type="entry name" value="BAP"/>
    <property type="match status" value="1"/>
</dbReference>